<sequence length="365" mass="41163">MDISAHALMKSAAKCDTWCELQNPANHRVFERKLRPRPTGQGRQALCRFVSTPSRRFWRSVLSDGPGPSPLERGAREGESPVRPEPCRNTRRYRRAKYWRETDSEQVPRGKDEKYFEKRIKECLKLSGGKRMGAGGASRPEAKRLRLVRCSARGADRCRPSRRQEPGRSTLEESPSGRSANIARADQSSPVGLSRAHRNGLWAPHSTRLETRTKEPDMRASRRVLKPGGRKEADVRDPLLLVHRRPTQIFCEGFECEHACRDPKDGELCLSGAKPEETLVEARSDTDVQIVRLTRVGWLGCFDEPCHGIEGSKWAIFGKQNWRCGMNRKPGYGAQLRANPEPTKGVGRLRQQDGGHGSQNLLRSV</sequence>
<dbReference type="PANTHER" id="PTHR33220">
    <property type="entry name" value="BNAA09G04420D PROTEIN"/>
    <property type="match status" value="1"/>
</dbReference>
<dbReference type="PANTHER" id="PTHR33220:SF5">
    <property type="entry name" value="RRNA INTRON-ENCODED HOMING ENDONUCLEASE"/>
    <property type="match status" value="1"/>
</dbReference>
<feature type="compositionally biased region" description="Basic and acidic residues" evidence="1">
    <location>
        <begin position="154"/>
        <end position="166"/>
    </location>
</feature>
<name>A0ABD0VBC8_DENTH</name>
<feature type="region of interest" description="Disordered" evidence="1">
    <location>
        <begin position="333"/>
        <end position="365"/>
    </location>
</feature>
<proteinExistence type="predicted"/>
<feature type="region of interest" description="Disordered" evidence="1">
    <location>
        <begin position="153"/>
        <end position="197"/>
    </location>
</feature>
<reference evidence="2 3" key="1">
    <citation type="journal article" date="2024" name="Plant Biotechnol. J.">
        <title>Dendrobium thyrsiflorum genome and its molecular insights into genes involved in important horticultural traits.</title>
        <authorList>
            <person name="Chen B."/>
            <person name="Wang J.Y."/>
            <person name="Zheng P.J."/>
            <person name="Li K.L."/>
            <person name="Liang Y.M."/>
            <person name="Chen X.F."/>
            <person name="Zhang C."/>
            <person name="Zhao X."/>
            <person name="He X."/>
            <person name="Zhang G.Q."/>
            <person name="Liu Z.J."/>
            <person name="Xu Q."/>
        </authorList>
    </citation>
    <scope>NUCLEOTIDE SEQUENCE [LARGE SCALE GENOMIC DNA]</scope>
    <source>
        <strain evidence="2">GZMU011</strain>
    </source>
</reference>
<feature type="compositionally biased region" description="Basic and acidic residues" evidence="1">
    <location>
        <begin position="73"/>
        <end position="88"/>
    </location>
</feature>
<accession>A0ABD0VBC8</accession>
<evidence type="ECO:0000313" key="2">
    <source>
        <dbReference type="EMBL" id="KAL0919946.1"/>
    </source>
</evidence>
<dbReference type="AlphaFoldDB" id="A0ABD0VBC8"/>
<evidence type="ECO:0000256" key="1">
    <source>
        <dbReference type="SAM" id="MobiDB-lite"/>
    </source>
</evidence>
<evidence type="ECO:0000313" key="3">
    <source>
        <dbReference type="Proteomes" id="UP001552299"/>
    </source>
</evidence>
<protein>
    <submittedName>
        <fullName evidence="2">Uncharacterized protein</fullName>
    </submittedName>
</protein>
<comment type="caution">
    <text evidence="2">The sequence shown here is derived from an EMBL/GenBank/DDBJ whole genome shotgun (WGS) entry which is preliminary data.</text>
</comment>
<gene>
    <name evidence="2" type="ORF">M5K25_009037</name>
</gene>
<feature type="region of interest" description="Disordered" evidence="1">
    <location>
        <begin position="59"/>
        <end position="89"/>
    </location>
</feature>
<dbReference type="EMBL" id="JANQDX010000008">
    <property type="protein sequence ID" value="KAL0919946.1"/>
    <property type="molecule type" value="Genomic_DNA"/>
</dbReference>
<dbReference type="Proteomes" id="UP001552299">
    <property type="component" value="Unassembled WGS sequence"/>
</dbReference>
<organism evidence="2 3">
    <name type="scientific">Dendrobium thyrsiflorum</name>
    <name type="common">Pinecone-like raceme dendrobium</name>
    <name type="synonym">Orchid</name>
    <dbReference type="NCBI Taxonomy" id="117978"/>
    <lineage>
        <taxon>Eukaryota</taxon>
        <taxon>Viridiplantae</taxon>
        <taxon>Streptophyta</taxon>
        <taxon>Embryophyta</taxon>
        <taxon>Tracheophyta</taxon>
        <taxon>Spermatophyta</taxon>
        <taxon>Magnoliopsida</taxon>
        <taxon>Liliopsida</taxon>
        <taxon>Asparagales</taxon>
        <taxon>Orchidaceae</taxon>
        <taxon>Epidendroideae</taxon>
        <taxon>Malaxideae</taxon>
        <taxon>Dendrobiinae</taxon>
        <taxon>Dendrobium</taxon>
    </lineage>
</organism>
<keyword evidence="3" id="KW-1185">Reference proteome</keyword>